<dbReference type="EMBL" id="JADWYR010000001">
    <property type="protein sequence ID" value="MBG9375682.1"/>
    <property type="molecule type" value="Genomic_DNA"/>
</dbReference>
<evidence type="ECO:0000313" key="2">
    <source>
        <dbReference type="EMBL" id="MBG9375682.1"/>
    </source>
</evidence>
<accession>A0A931DZ93</accession>
<dbReference type="PANTHER" id="PTHR37305">
    <property type="entry name" value="INTEGRAL MEMBRANE PROTEIN-RELATED"/>
    <property type="match status" value="1"/>
</dbReference>
<feature type="transmembrane region" description="Helical" evidence="1">
    <location>
        <begin position="118"/>
        <end position="144"/>
    </location>
</feature>
<name>A0A931DZ93_9BACT</name>
<dbReference type="Proteomes" id="UP000628448">
    <property type="component" value="Unassembled WGS sequence"/>
</dbReference>
<comment type="caution">
    <text evidence="2">The sequence shown here is derived from an EMBL/GenBank/DDBJ whole genome shotgun (WGS) entry which is preliminary data.</text>
</comment>
<keyword evidence="1" id="KW-0812">Transmembrane</keyword>
<dbReference type="AlphaFoldDB" id="A0A931DZ93"/>
<keyword evidence="1" id="KW-0472">Membrane</keyword>
<gene>
    <name evidence="2" type="ORF">I5907_05520</name>
</gene>
<feature type="transmembrane region" description="Helical" evidence="1">
    <location>
        <begin position="169"/>
        <end position="194"/>
    </location>
</feature>
<protein>
    <submittedName>
        <fullName evidence="2">ABC transporter permease subunit</fullName>
    </submittedName>
</protein>
<evidence type="ECO:0000313" key="3">
    <source>
        <dbReference type="Proteomes" id="UP000628448"/>
    </source>
</evidence>
<feature type="transmembrane region" description="Helical" evidence="1">
    <location>
        <begin position="262"/>
        <end position="284"/>
    </location>
</feature>
<evidence type="ECO:0000256" key="1">
    <source>
        <dbReference type="SAM" id="Phobius"/>
    </source>
</evidence>
<reference evidence="2" key="1">
    <citation type="submission" date="2020-11" db="EMBL/GenBank/DDBJ databases">
        <title>Bacterial whole genome sequence for Panacibacter sp. DH6.</title>
        <authorList>
            <person name="Le V."/>
            <person name="Ko S."/>
            <person name="Ahn C.-Y."/>
            <person name="Oh H.-M."/>
        </authorList>
    </citation>
    <scope>NUCLEOTIDE SEQUENCE</scope>
    <source>
        <strain evidence="2">DH6</strain>
    </source>
</reference>
<keyword evidence="3" id="KW-1185">Reference proteome</keyword>
<dbReference type="GO" id="GO:0005886">
    <property type="term" value="C:plasma membrane"/>
    <property type="evidence" value="ECO:0007669"/>
    <property type="project" value="UniProtKB-SubCell"/>
</dbReference>
<feature type="transmembrane region" description="Helical" evidence="1">
    <location>
        <begin position="201"/>
        <end position="222"/>
    </location>
</feature>
<dbReference type="RefSeq" id="WP_196989720.1">
    <property type="nucleotide sequence ID" value="NZ_JADWYR010000001.1"/>
</dbReference>
<dbReference type="PANTHER" id="PTHR37305:SF1">
    <property type="entry name" value="MEMBRANE PROTEIN"/>
    <property type="match status" value="1"/>
</dbReference>
<proteinExistence type="predicted"/>
<sequence length="291" mass="32743">MWQLLQIELYKIFRRPRTYISFAAITALIGIIQLGLKMDGEAYVDFVMSGLKDTFEFDGKILNGYLVCYVILQLLLVHVPLLIALVAADMISGEANMGTLRLLLTKPISKSNFMLAKFFASAIYTLILLLWIAFLALGVSTWLFGTDDLLIQKTSYVVQISEDDVFWRYAYAFCFAFLAMLTVTALGFLLSIFAENSIGPIITTMSIIVVFTILSTMSIPLFQKIQPYLFTTHMVNWKELFDEQVNDQNEVIKGSLQNPQRITGSVAMLIGHVVLFVGAAIVIFRKKDVLS</sequence>
<keyword evidence="1" id="KW-1133">Transmembrane helix</keyword>
<dbReference type="Pfam" id="PF12679">
    <property type="entry name" value="ABC2_membrane_2"/>
    <property type="match status" value="1"/>
</dbReference>
<dbReference type="GO" id="GO:0140359">
    <property type="term" value="F:ABC-type transporter activity"/>
    <property type="evidence" value="ECO:0007669"/>
    <property type="project" value="InterPro"/>
</dbReference>
<organism evidence="2 3">
    <name type="scientific">Panacibacter microcysteis</name>
    <dbReference type="NCBI Taxonomy" id="2793269"/>
    <lineage>
        <taxon>Bacteria</taxon>
        <taxon>Pseudomonadati</taxon>
        <taxon>Bacteroidota</taxon>
        <taxon>Chitinophagia</taxon>
        <taxon>Chitinophagales</taxon>
        <taxon>Chitinophagaceae</taxon>
        <taxon>Panacibacter</taxon>
    </lineage>
</organism>
<feature type="transmembrane region" description="Helical" evidence="1">
    <location>
        <begin position="64"/>
        <end position="88"/>
    </location>
</feature>
<feature type="transmembrane region" description="Helical" evidence="1">
    <location>
        <begin position="18"/>
        <end position="36"/>
    </location>
</feature>